<dbReference type="OrthoDB" id="9775513at2"/>
<comment type="similarity">
    <text evidence="2 9">Belongs to the membrane fusion protein (MFP) (TC 8.A.1) family.</text>
</comment>
<evidence type="ECO:0000313" key="14">
    <source>
        <dbReference type="Proteomes" id="UP000198623"/>
    </source>
</evidence>
<dbReference type="InterPro" id="IPR050739">
    <property type="entry name" value="MFP"/>
</dbReference>
<dbReference type="EMBL" id="FOOU01000003">
    <property type="protein sequence ID" value="SFG13708.1"/>
    <property type="molecule type" value="Genomic_DNA"/>
</dbReference>
<evidence type="ECO:0000256" key="10">
    <source>
        <dbReference type="SAM" id="Coils"/>
    </source>
</evidence>
<dbReference type="InterPro" id="IPR010129">
    <property type="entry name" value="T1SS_HlyD"/>
</dbReference>
<feature type="coiled-coil region" evidence="10">
    <location>
        <begin position="233"/>
        <end position="317"/>
    </location>
</feature>
<evidence type="ECO:0000256" key="7">
    <source>
        <dbReference type="ARBA" id="ARBA00022989"/>
    </source>
</evidence>
<keyword evidence="14" id="KW-1185">Reference proteome</keyword>
<feature type="domain" description="CyaD-like alpha-helical hairpin" evidence="11">
    <location>
        <begin position="119"/>
        <end position="315"/>
    </location>
</feature>
<dbReference type="InterPro" id="IPR006144">
    <property type="entry name" value="Secretion_HlyD_CS"/>
</dbReference>
<name>A0A1I2PC77_9GAMM</name>
<dbReference type="Gene3D" id="2.40.30.170">
    <property type="match status" value="1"/>
</dbReference>
<keyword evidence="10" id="KW-0175">Coiled coil</keyword>
<reference evidence="14" key="1">
    <citation type="submission" date="2016-10" db="EMBL/GenBank/DDBJ databases">
        <authorList>
            <person name="Varghese N."/>
            <person name="Submissions S."/>
        </authorList>
    </citation>
    <scope>NUCLEOTIDE SEQUENCE [LARGE SCALE GENOMIC DNA]</scope>
    <source>
        <strain evidence="14">CGMCC 1.10971</strain>
    </source>
</reference>
<evidence type="ECO:0000259" key="12">
    <source>
        <dbReference type="Pfam" id="PF26002"/>
    </source>
</evidence>
<evidence type="ECO:0000313" key="13">
    <source>
        <dbReference type="EMBL" id="SFG13708.1"/>
    </source>
</evidence>
<dbReference type="PROSITE" id="PS00543">
    <property type="entry name" value="HLYD_FAMILY"/>
    <property type="match status" value="1"/>
</dbReference>
<keyword evidence="3 9" id="KW-0813">Transport</keyword>
<dbReference type="PANTHER" id="PTHR30386:SF27">
    <property type="entry name" value="MEMBRANE FUSION PROTEIN (MFP) FAMILY PROTEIN"/>
    <property type="match status" value="1"/>
</dbReference>
<evidence type="ECO:0000256" key="6">
    <source>
        <dbReference type="ARBA" id="ARBA00022692"/>
    </source>
</evidence>
<organism evidence="13 14">
    <name type="scientific">Neptunomonas qingdaonensis</name>
    <dbReference type="NCBI Taxonomy" id="1045558"/>
    <lineage>
        <taxon>Bacteria</taxon>
        <taxon>Pseudomonadati</taxon>
        <taxon>Pseudomonadota</taxon>
        <taxon>Gammaproteobacteria</taxon>
        <taxon>Oceanospirillales</taxon>
        <taxon>Oceanospirillaceae</taxon>
        <taxon>Neptunomonas</taxon>
    </lineage>
</organism>
<protein>
    <recommendedName>
        <fullName evidence="9">Membrane fusion protein (MFP) family protein</fullName>
    </recommendedName>
</protein>
<sequence>MNLFNAFKEAWLNRDQLGDKHNMRELAAFLPAALEIQETPPNPLAKWIGRSLILLFCLALLWAYFGEVNIVATAEGKIIPSSRVKVIQPIEKALVKRILVKEGQTVAEGQPLIELDRVLTASDEKRLLGDLQSAQLLHAVSQTLMGMLDKPVLKQRQLTASQVSLSVTDTLTTSKDQRLHKRLLWQQWQQYRAQLQAFQSALSKTKAEQEGTRAIISKLTQILPIITRRTANLKNLNRKKYISETEYLALEQERIQQTQDLVAERQRLKQLQASESEIQQQINGYMAQTRATHLNSMAETQQQIAALQEELAKATDLDAKQILYSPVSGQVQGLAVNTVGGVVTEAQQLMLVVPDEEHLSVEVYLQNKDIGFVHETMPAEVKIHTFPFTKYGIIDAKVITVSDDAKVDEQQGLIYSMQLIMDKNTIWVDGKNVKLIPGMAVTAEVKTGKRRIIEFFLAPLLRYGQEGLRER</sequence>
<dbReference type="Proteomes" id="UP000198623">
    <property type="component" value="Unassembled WGS sequence"/>
</dbReference>
<evidence type="ECO:0000256" key="2">
    <source>
        <dbReference type="ARBA" id="ARBA00009477"/>
    </source>
</evidence>
<keyword evidence="4 9" id="KW-1003">Cell membrane</keyword>
<dbReference type="AlphaFoldDB" id="A0A1I2PC77"/>
<evidence type="ECO:0000256" key="5">
    <source>
        <dbReference type="ARBA" id="ARBA00022519"/>
    </source>
</evidence>
<dbReference type="PANTHER" id="PTHR30386">
    <property type="entry name" value="MEMBRANE FUSION SUBUNIT OF EMRAB-TOLC MULTIDRUG EFFLUX PUMP"/>
    <property type="match status" value="1"/>
</dbReference>
<feature type="domain" description="AprE-like beta-barrel" evidence="12">
    <location>
        <begin position="359"/>
        <end position="448"/>
    </location>
</feature>
<dbReference type="RefSeq" id="WP_090726070.1">
    <property type="nucleotide sequence ID" value="NZ_FOOU01000003.1"/>
</dbReference>
<keyword evidence="6 9" id="KW-0812">Transmembrane</keyword>
<dbReference type="GO" id="GO:0009306">
    <property type="term" value="P:protein secretion"/>
    <property type="evidence" value="ECO:0007669"/>
    <property type="project" value="InterPro"/>
</dbReference>
<keyword evidence="7 9" id="KW-1133">Transmembrane helix</keyword>
<dbReference type="NCBIfam" id="TIGR01843">
    <property type="entry name" value="type_I_hlyD"/>
    <property type="match status" value="1"/>
</dbReference>
<evidence type="ECO:0000256" key="9">
    <source>
        <dbReference type="RuleBase" id="RU365093"/>
    </source>
</evidence>
<evidence type="ECO:0000256" key="3">
    <source>
        <dbReference type="ARBA" id="ARBA00022448"/>
    </source>
</evidence>
<comment type="subcellular location">
    <subcellularLocation>
        <location evidence="1 9">Cell inner membrane</location>
        <topology evidence="1 9">Single-pass membrane protein</topology>
    </subcellularLocation>
</comment>
<dbReference type="Pfam" id="PF26002">
    <property type="entry name" value="Beta-barrel_AprE"/>
    <property type="match status" value="1"/>
</dbReference>
<evidence type="ECO:0000256" key="8">
    <source>
        <dbReference type="ARBA" id="ARBA00023136"/>
    </source>
</evidence>
<keyword evidence="5 9" id="KW-0997">Cell inner membrane</keyword>
<accession>A0A1I2PC77</accession>
<dbReference type="PRINTS" id="PR01490">
    <property type="entry name" value="RTXTOXIND"/>
</dbReference>
<gene>
    <name evidence="13" type="ORF">SAMN05216175_103382</name>
</gene>
<dbReference type="GO" id="GO:0005886">
    <property type="term" value="C:plasma membrane"/>
    <property type="evidence" value="ECO:0007669"/>
    <property type="project" value="UniProtKB-SubCell"/>
</dbReference>
<dbReference type="InterPro" id="IPR058982">
    <property type="entry name" value="Beta-barrel_AprE"/>
</dbReference>
<evidence type="ECO:0000256" key="4">
    <source>
        <dbReference type="ARBA" id="ARBA00022475"/>
    </source>
</evidence>
<feature type="transmembrane region" description="Helical" evidence="9">
    <location>
        <begin position="47"/>
        <end position="65"/>
    </location>
</feature>
<evidence type="ECO:0000259" key="11">
    <source>
        <dbReference type="Pfam" id="PF25988"/>
    </source>
</evidence>
<keyword evidence="8 9" id="KW-0472">Membrane</keyword>
<dbReference type="InterPro" id="IPR059040">
    <property type="entry name" value="HH_CyaD-like"/>
</dbReference>
<dbReference type="Pfam" id="PF25988">
    <property type="entry name" value="HH_CyaD"/>
    <property type="match status" value="1"/>
</dbReference>
<dbReference type="STRING" id="1045558.SAMN05216175_103382"/>
<proteinExistence type="inferred from homology"/>
<evidence type="ECO:0000256" key="1">
    <source>
        <dbReference type="ARBA" id="ARBA00004377"/>
    </source>
</evidence>